<accession>A0A1D6KGP3</accession>
<evidence type="ECO:0000313" key="2">
    <source>
        <dbReference type="EMBL" id="ONM02245.1"/>
    </source>
</evidence>
<organism evidence="2">
    <name type="scientific">Zea mays</name>
    <name type="common">Maize</name>
    <dbReference type="NCBI Taxonomy" id="4577"/>
    <lineage>
        <taxon>Eukaryota</taxon>
        <taxon>Viridiplantae</taxon>
        <taxon>Streptophyta</taxon>
        <taxon>Embryophyta</taxon>
        <taxon>Tracheophyta</taxon>
        <taxon>Spermatophyta</taxon>
        <taxon>Magnoliopsida</taxon>
        <taxon>Liliopsida</taxon>
        <taxon>Poales</taxon>
        <taxon>Poaceae</taxon>
        <taxon>PACMAD clade</taxon>
        <taxon>Panicoideae</taxon>
        <taxon>Andropogonodae</taxon>
        <taxon>Andropogoneae</taxon>
        <taxon>Tripsacinae</taxon>
        <taxon>Zea</taxon>
    </lineage>
</organism>
<feature type="compositionally biased region" description="Basic and acidic residues" evidence="1">
    <location>
        <begin position="1"/>
        <end position="18"/>
    </location>
</feature>
<dbReference type="AlphaFoldDB" id="A0A1D6KGP3"/>
<dbReference type="InParanoid" id="A0A1D6KGP3"/>
<dbReference type="UniPathway" id="UPA00143"/>
<dbReference type="PaxDb" id="4577-AC199908.4_FGP002"/>
<dbReference type="EMBL" id="CM007647">
    <property type="protein sequence ID" value="ONM02245.1"/>
    <property type="molecule type" value="Genomic_DNA"/>
</dbReference>
<sequence length="336" mass="37485">MATRHGRDVNLGRGDSNHHPMAATDFDPTSISTRLHCANVGCDGEIDVELKHAREAMAKKGQALHEERDMVKKVALATLDILSVGASRSGLSSSRATTAASHGLSQATVASSSPHSAILAPSPSNCRQRQRGRPRALRSPNRPPREPFGPLLHFVPLNLGWIKKLDQVCYCTRWIKNNNFWVCSSIMFDREVESCLKYIKAVPWNESEEEKLKHVFARCTFDESICKSVGSNIAHHMATHAAADGNFGGFRVWLKYVPGISFRTDNGPFKQLCEATGAIMMDCKKALAEKWVILIKLKNSYRRKGWRLLTGELVEQQPREGLALTYMIVESEFLLK</sequence>
<reference evidence="2" key="1">
    <citation type="submission" date="2015-12" db="EMBL/GenBank/DDBJ databases">
        <title>Update maize B73 reference genome by single molecule sequencing technologies.</title>
        <authorList>
            <consortium name="Maize Genome Sequencing Project"/>
            <person name="Ware D."/>
        </authorList>
    </citation>
    <scope>NUCLEOTIDE SEQUENCE [LARGE SCALE GENOMIC DNA]</scope>
    <source>
        <tissue evidence="2">Seedling</tissue>
    </source>
</reference>
<protein>
    <submittedName>
        <fullName evidence="2">Uncharacterized protein</fullName>
    </submittedName>
</protein>
<feature type="region of interest" description="Disordered" evidence="1">
    <location>
        <begin position="1"/>
        <end position="27"/>
    </location>
</feature>
<proteinExistence type="predicted"/>
<dbReference type="eggNOG" id="KOG0496">
    <property type="taxonomic scope" value="Eukaryota"/>
</dbReference>
<gene>
    <name evidence="2" type="ORF">ZEAMMB73_Zm00001d031137</name>
</gene>
<feature type="region of interest" description="Disordered" evidence="1">
    <location>
        <begin position="105"/>
        <end position="144"/>
    </location>
</feature>
<feature type="compositionally biased region" description="Polar residues" evidence="1">
    <location>
        <begin position="105"/>
        <end position="115"/>
    </location>
</feature>
<dbReference type="GO" id="GO:0016567">
    <property type="term" value="P:protein ubiquitination"/>
    <property type="evidence" value="ECO:0007669"/>
    <property type="project" value="UniProtKB-UniPathway"/>
</dbReference>
<evidence type="ECO:0000256" key="1">
    <source>
        <dbReference type="SAM" id="MobiDB-lite"/>
    </source>
</evidence>
<name>A0A1D6KGP3_MAIZE</name>